<organism evidence="2 3">
    <name type="scientific">Lysinibacillus xylanilyticus</name>
    <dbReference type="NCBI Taxonomy" id="582475"/>
    <lineage>
        <taxon>Bacteria</taxon>
        <taxon>Bacillati</taxon>
        <taxon>Bacillota</taxon>
        <taxon>Bacilli</taxon>
        <taxon>Bacillales</taxon>
        <taxon>Bacillaceae</taxon>
        <taxon>Lysinibacillus</taxon>
    </lineage>
</organism>
<dbReference type="GeneID" id="96598480"/>
<comment type="caution">
    <text evidence="2">The sequence shown here is derived from an EMBL/GenBank/DDBJ whole genome shotgun (WGS) entry which is preliminary data.</text>
</comment>
<keyword evidence="1" id="KW-0812">Transmembrane</keyword>
<accession>A0A0K9FDX8</accession>
<protein>
    <submittedName>
        <fullName evidence="2">Uncharacterized protein</fullName>
    </submittedName>
</protein>
<feature type="transmembrane region" description="Helical" evidence="1">
    <location>
        <begin position="268"/>
        <end position="287"/>
    </location>
</feature>
<dbReference type="Proteomes" id="UP000037326">
    <property type="component" value="Unassembled WGS sequence"/>
</dbReference>
<evidence type="ECO:0000313" key="3">
    <source>
        <dbReference type="Proteomes" id="UP000037326"/>
    </source>
</evidence>
<dbReference type="EMBL" id="LFXJ01000005">
    <property type="protein sequence ID" value="KMY32351.1"/>
    <property type="molecule type" value="Genomic_DNA"/>
</dbReference>
<feature type="transmembrane region" description="Helical" evidence="1">
    <location>
        <begin position="188"/>
        <end position="209"/>
    </location>
</feature>
<proteinExistence type="predicted"/>
<evidence type="ECO:0000256" key="1">
    <source>
        <dbReference type="SAM" id="Phobius"/>
    </source>
</evidence>
<dbReference type="OrthoDB" id="2730729at2"/>
<gene>
    <name evidence="2" type="ORF">ACZ11_09445</name>
</gene>
<dbReference type="PATRIC" id="fig|582475.4.peg.1454"/>
<keyword evidence="1" id="KW-1133">Transmembrane helix</keyword>
<name>A0A0K9FDX8_9BACI</name>
<keyword evidence="1" id="KW-0472">Membrane</keyword>
<sequence length="306" mass="35267">MKKKGLLLILFFLVVIMSYPKTTIAKDFENDTVKVDICIIGGDNRFVYKIPKHLHNNTPFVEMKNNIESSLESHWKVGDARYEAHQTDVAYTFSIKDLINEKQNGQMKVSIPYTFLVGMFGENDAIQLRILASKLIDWEANSKDWATLGFVEPPTYFSKQEYVYEGEVNELLQQRVGHFNGTVMKGQLVLHSVIYFIFIIAQLIACIILSRRLKKRIIENPENIHQFRKLNYMYQIIPLMIIGVQIVFLVMSGLLTAFSLYFSPGMDLLLIIVPILFNIILLPTYFVTIESEVSKELENNSFSSDM</sequence>
<reference evidence="3" key="1">
    <citation type="submission" date="2015-07" db="EMBL/GenBank/DDBJ databases">
        <authorList>
            <consortium name="Consortium for Microbial Forensics and Genomics (microFORGE)"/>
            <person name="Knight B.M."/>
            <person name="Roberts D.P."/>
            <person name="Lin D."/>
            <person name="Hari K."/>
            <person name="Fletcher J."/>
            <person name="Melcher U."/>
            <person name="Blagden T."/>
            <person name="Winegar R.A."/>
        </authorList>
    </citation>
    <scope>NUCLEOTIDE SEQUENCE [LARGE SCALE GENOMIC DNA]</scope>
    <source>
        <strain evidence="3">DSM 23493</strain>
    </source>
</reference>
<dbReference type="AlphaFoldDB" id="A0A0K9FDX8"/>
<dbReference type="RefSeq" id="WP_049665557.1">
    <property type="nucleotide sequence ID" value="NZ_LFXJ01000005.1"/>
</dbReference>
<evidence type="ECO:0000313" key="2">
    <source>
        <dbReference type="EMBL" id="KMY32351.1"/>
    </source>
</evidence>
<feature type="transmembrane region" description="Helical" evidence="1">
    <location>
        <begin position="236"/>
        <end position="262"/>
    </location>
</feature>